<organism evidence="3 4">
    <name type="scientific">Kitasatospora putterlickiae</name>
    <dbReference type="NCBI Taxonomy" id="221725"/>
    <lineage>
        <taxon>Bacteria</taxon>
        <taxon>Bacillati</taxon>
        <taxon>Actinomycetota</taxon>
        <taxon>Actinomycetes</taxon>
        <taxon>Kitasatosporales</taxon>
        <taxon>Streptomycetaceae</taxon>
        <taxon>Kitasatospora</taxon>
    </lineage>
</organism>
<accession>A0ABP4J1M7</accession>
<feature type="region of interest" description="Disordered" evidence="1">
    <location>
        <begin position="264"/>
        <end position="305"/>
    </location>
</feature>
<keyword evidence="4" id="KW-1185">Reference proteome</keyword>
<feature type="transmembrane region" description="Helical" evidence="2">
    <location>
        <begin position="150"/>
        <end position="174"/>
    </location>
</feature>
<evidence type="ECO:0000256" key="2">
    <source>
        <dbReference type="SAM" id="Phobius"/>
    </source>
</evidence>
<dbReference type="Pfam" id="PF05552">
    <property type="entry name" value="MS_channel_1st_1"/>
    <property type="match status" value="2"/>
</dbReference>
<comment type="caution">
    <text evidence="3">The sequence shown here is derived from an EMBL/GenBank/DDBJ whole genome shotgun (WGS) entry which is preliminary data.</text>
</comment>
<name>A0ABP4J1M7_9ACTN</name>
<evidence type="ECO:0000256" key="1">
    <source>
        <dbReference type="SAM" id="MobiDB-lite"/>
    </source>
</evidence>
<keyword evidence="2" id="KW-1133">Transmembrane helix</keyword>
<protein>
    <submittedName>
        <fullName evidence="3">Uncharacterized protein</fullName>
    </submittedName>
</protein>
<evidence type="ECO:0000313" key="4">
    <source>
        <dbReference type="Proteomes" id="UP001499863"/>
    </source>
</evidence>
<dbReference type="InterPro" id="IPR008910">
    <property type="entry name" value="MSC_TM_helix"/>
</dbReference>
<evidence type="ECO:0000313" key="3">
    <source>
        <dbReference type="EMBL" id="GAA1405487.1"/>
    </source>
</evidence>
<feature type="transmembrane region" description="Helical" evidence="2">
    <location>
        <begin position="121"/>
        <end position="138"/>
    </location>
</feature>
<feature type="transmembrane region" description="Helical" evidence="2">
    <location>
        <begin position="60"/>
        <end position="82"/>
    </location>
</feature>
<feature type="transmembrane region" description="Helical" evidence="2">
    <location>
        <begin position="221"/>
        <end position="243"/>
    </location>
</feature>
<dbReference type="Proteomes" id="UP001499863">
    <property type="component" value="Unassembled WGS sequence"/>
</dbReference>
<keyword evidence="2" id="KW-0812">Transmembrane</keyword>
<reference evidence="4" key="1">
    <citation type="journal article" date="2019" name="Int. J. Syst. Evol. Microbiol.">
        <title>The Global Catalogue of Microorganisms (GCM) 10K type strain sequencing project: providing services to taxonomists for standard genome sequencing and annotation.</title>
        <authorList>
            <consortium name="The Broad Institute Genomics Platform"/>
            <consortium name="The Broad Institute Genome Sequencing Center for Infectious Disease"/>
            <person name="Wu L."/>
            <person name="Ma J."/>
        </authorList>
    </citation>
    <scope>NUCLEOTIDE SEQUENCE [LARGE SCALE GENOMIC DNA]</scope>
    <source>
        <strain evidence="4">JCM 12393</strain>
    </source>
</reference>
<feature type="transmembrane region" description="Helical" evidence="2">
    <location>
        <begin position="186"/>
        <end position="209"/>
    </location>
</feature>
<dbReference type="EMBL" id="BAAAKJ010000294">
    <property type="protein sequence ID" value="GAA1405487.1"/>
    <property type="molecule type" value="Genomic_DNA"/>
</dbReference>
<gene>
    <name evidence="3" type="ORF">GCM10009639_52510</name>
</gene>
<dbReference type="Gene3D" id="1.10.287.1260">
    <property type="match status" value="1"/>
</dbReference>
<sequence>MRAAGACGLPEPLLSTKAGGSARRPRRGFAEWRTPVAQQLALSVDFGSGFTEAWSKVAKFIPQFIAFLAILVIGWFVAKAIARLLDRVLRRVGSERVAERSGIARHLEGSKYDLTGIVCKIVYYAILLMALQLAFGVFGPNPISVMINGIVAWLPKGIVAVVIVVVAMAIANAVRDIVRNALSGAAYGRTVATIAWAFIVLLGVVAALGQAGIATAITGPVLVAVLASIAGILIVGVGGGLIIPMRQRWERWLASAEQETAKLRGSAYQAGRSDALSNQPARPATPAAQPPVPGIDPGRPGEQPG</sequence>
<proteinExistence type="predicted"/>
<keyword evidence="2" id="KW-0472">Membrane</keyword>